<evidence type="ECO:0000256" key="1">
    <source>
        <dbReference type="SAM" id="SignalP"/>
    </source>
</evidence>
<dbReference type="OrthoDB" id="5078508at2759"/>
<sequence length="300" mass="31761">MTRYGFVALLGATALRAFGVDASPCKPSPSTTVELSSTAIETGSSTVILETSTTLADTLSSTITTGATETTDLTTTITEETSTIESITTDTTTEISISTDTTTTDAITTFDTTSTIVEETTSAETTTTTTAPVIVVPPPCTETQVIVNPGFNDNADATPWVLGEGVTVSSQNPRTDPYFLATTFTRGGSESRSFSQTLRNVGPQNYKLEYYISMNTAIDGRDFTCSATPSINGESLEQSPSVGDNGPYGFRQSVAYWSTPSAIENVDETELVITVTCTGDYDTVIITVDDVTLTRQCGVF</sequence>
<gene>
    <name evidence="2" type="ORF">NW762_009359</name>
</gene>
<comment type="caution">
    <text evidence="2">The sequence shown here is derived from an EMBL/GenBank/DDBJ whole genome shotgun (WGS) entry which is preliminary data.</text>
</comment>
<evidence type="ECO:0000313" key="3">
    <source>
        <dbReference type="Proteomes" id="UP001152049"/>
    </source>
</evidence>
<name>A0A9W8VEZ0_9HYPO</name>
<feature type="chain" id="PRO_5040838452" description="CBM-cenC domain-containing protein" evidence="1">
    <location>
        <begin position="23"/>
        <end position="300"/>
    </location>
</feature>
<feature type="signal peptide" evidence="1">
    <location>
        <begin position="1"/>
        <end position="22"/>
    </location>
</feature>
<keyword evidence="1" id="KW-0732">Signal</keyword>
<evidence type="ECO:0008006" key="4">
    <source>
        <dbReference type="Google" id="ProtNLM"/>
    </source>
</evidence>
<accession>A0A9W8VEZ0</accession>
<keyword evidence="3" id="KW-1185">Reference proteome</keyword>
<dbReference type="EMBL" id="JAOQAZ010000019">
    <property type="protein sequence ID" value="KAJ4256279.1"/>
    <property type="molecule type" value="Genomic_DNA"/>
</dbReference>
<dbReference type="AlphaFoldDB" id="A0A9W8VEZ0"/>
<dbReference type="Proteomes" id="UP001152049">
    <property type="component" value="Unassembled WGS sequence"/>
</dbReference>
<protein>
    <recommendedName>
        <fullName evidence="4">CBM-cenC domain-containing protein</fullName>
    </recommendedName>
</protein>
<proteinExistence type="predicted"/>
<organism evidence="2 3">
    <name type="scientific">Fusarium torreyae</name>
    <dbReference type="NCBI Taxonomy" id="1237075"/>
    <lineage>
        <taxon>Eukaryota</taxon>
        <taxon>Fungi</taxon>
        <taxon>Dikarya</taxon>
        <taxon>Ascomycota</taxon>
        <taxon>Pezizomycotina</taxon>
        <taxon>Sordariomycetes</taxon>
        <taxon>Hypocreomycetidae</taxon>
        <taxon>Hypocreales</taxon>
        <taxon>Nectriaceae</taxon>
        <taxon>Fusarium</taxon>
    </lineage>
</organism>
<evidence type="ECO:0000313" key="2">
    <source>
        <dbReference type="EMBL" id="KAJ4256279.1"/>
    </source>
</evidence>
<reference evidence="2" key="1">
    <citation type="submission" date="2022-09" db="EMBL/GenBank/DDBJ databases">
        <title>Fusarium specimens isolated from Avocado Roots.</title>
        <authorList>
            <person name="Stajich J."/>
            <person name="Roper C."/>
            <person name="Heimlech-Rivalta G."/>
        </authorList>
    </citation>
    <scope>NUCLEOTIDE SEQUENCE</scope>
    <source>
        <strain evidence="2">CF00136</strain>
    </source>
</reference>